<dbReference type="Proteomes" id="UP000076154">
    <property type="component" value="Unassembled WGS sequence"/>
</dbReference>
<proteinExistence type="predicted"/>
<feature type="non-terminal residue" evidence="2">
    <location>
        <position position="1"/>
    </location>
</feature>
<dbReference type="AlphaFoldDB" id="A0A369JCR3"/>
<evidence type="ECO:0000256" key="1">
    <source>
        <dbReference type="SAM" id="MobiDB-lite"/>
    </source>
</evidence>
<accession>A0A369JCR3</accession>
<feature type="region of interest" description="Disordered" evidence="1">
    <location>
        <begin position="1"/>
        <end position="22"/>
    </location>
</feature>
<protein>
    <submittedName>
        <fullName evidence="2">Uncharacterized protein</fullName>
    </submittedName>
</protein>
<dbReference type="InParanoid" id="A0A369JCR3"/>
<comment type="caution">
    <text evidence="2">The sequence shown here is derived from an EMBL/GenBank/DDBJ whole genome shotgun (WGS) entry which is preliminary data.</text>
</comment>
<organism evidence="2 3">
    <name type="scientific">Hypsizygus marmoreus</name>
    <name type="common">White beech mushroom</name>
    <name type="synonym">Agaricus marmoreus</name>
    <dbReference type="NCBI Taxonomy" id="39966"/>
    <lineage>
        <taxon>Eukaryota</taxon>
        <taxon>Fungi</taxon>
        <taxon>Dikarya</taxon>
        <taxon>Basidiomycota</taxon>
        <taxon>Agaricomycotina</taxon>
        <taxon>Agaricomycetes</taxon>
        <taxon>Agaricomycetidae</taxon>
        <taxon>Agaricales</taxon>
        <taxon>Tricholomatineae</taxon>
        <taxon>Lyophyllaceae</taxon>
        <taxon>Hypsizygus</taxon>
    </lineage>
</organism>
<dbReference type="EMBL" id="LUEZ02000085">
    <property type="protein sequence ID" value="RDB18990.1"/>
    <property type="molecule type" value="Genomic_DNA"/>
</dbReference>
<name>A0A369JCR3_HYPMA</name>
<evidence type="ECO:0000313" key="3">
    <source>
        <dbReference type="Proteomes" id="UP000076154"/>
    </source>
</evidence>
<keyword evidence="3" id="KW-1185">Reference proteome</keyword>
<sequence length="100" mass="11809">RVANKSNPRRPESRLPFKRRPQHQVAQHVLGCFLYPSPHSRDLHAQWPDRIRDCLKEFKFDKPTGGFKNVIDCARCPKAEAIRWPFHGINHWISNSSYDF</sequence>
<evidence type="ECO:0000313" key="2">
    <source>
        <dbReference type="EMBL" id="RDB18990.1"/>
    </source>
</evidence>
<gene>
    <name evidence="2" type="ORF">Hypma_014442</name>
</gene>
<reference evidence="2" key="1">
    <citation type="submission" date="2018-04" db="EMBL/GenBank/DDBJ databases">
        <title>Whole genome sequencing of Hypsizygus marmoreus.</title>
        <authorList>
            <person name="Choi I.-G."/>
            <person name="Min B."/>
            <person name="Kim J.-G."/>
            <person name="Kim S."/>
            <person name="Oh Y.-L."/>
            <person name="Kong W.-S."/>
            <person name="Park H."/>
            <person name="Jeong J."/>
            <person name="Song E.-S."/>
        </authorList>
    </citation>
    <scope>NUCLEOTIDE SEQUENCE [LARGE SCALE GENOMIC DNA]</scope>
    <source>
        <strain evidence="2">51987-8</strain>
    </source>
</reference>